<sequence>MVRQSGNNSNFGDCAERIIACDQQSVTPKIDFLHNLSEIFSTLLNKTVITVGRILRVNMQNRVLMQLKNTKI</sequence>
<dbReference type="Proteomes" id="UP000591844">
    <property type="component" value="Unassembled WGS sequence"/>
</dbReference>
<evidence type="ECO:0000313" key="1">
    <source>
        <dbReference type="EMBL" id="NHB94072.1"/>
    </source>
</evidence>
<accession>A0A7X5QGW0</accession>
<proteinExistence type="predicted"/>
<comment type="caution">
    <text evidence="1">The sequence shown here is derived from an EMBL/GenBank/DDBJ whole genome shotgun (WGS) entry which is preliminary data.</text>
</comment>
<name>A0A7X5QGW0_9GAMM</name>
<gene>
    <name evidence="1" type="ORF">C5469_18820</name>
</gene>
<keyword evidence="2" id="KW-1185">Reference proteome</keyword>
<evidence type="ECO:0000313" key="2">
    <source>
        <dbReference type="Proteomes" id="UP000591844"/>
    </source>
</evidence>
<dbReference type="AlphaFoldDB" id="A0A7X5QGW0"/>
<dbReference type="EMBL" id="PUJW01000025">
    <property type="protein sequence ID" value="NHB94072.1"/>
    <property type="molecule type" value="Genomic_DNA"/>
</dbReference>
<organism evidence="1 2">
    <name type="scientific">Photorhabdus cinerea</name>
    <dbReference type="NCBI Taxonomy" id="471575"/>
    <lineage>
        <taxon>Bacteria</taxon>
        <taxon>Pseudomonadati</taxon>
        <taxon>Pseudomonadota</taxon>
        <taxon>Gammaproteobacteria</taxon>
        <taxon>Enterobacterales</taxon>
        <taxon>Morganellaceae</taxon>
        <taxon>Photorhabdus</taxon>
    </lineage>
</organism>
<reference evidence="1 2" key="1">
    <citation type="submission" date="2018-02" db="EMBL/GenBank/DDBJ databases">
        <authorList>
            <person name="Machado R.A."/>
        </authorList>
    </citation>
    <scope>NUCLEOTIDE SEQUENCE [LARGE SCALE GENOMIC DNA]</scope>
    <source>
        <strain evidence="1 2">DSM 19724</strain>
    </source>
</reference>
<protein>
    <submittedName>
        <fullName evidence="1">Uncharacterized protein</fullName>
    </submittedName>
</protein>